<proteinExistence type="predicted"/>
<dbReference type="SUPFAM" id="SSF51197">
    <property type="entry name" value="Clavaminate synthase-like"/>
    <property type="match status" value="1"/>
</dbReference>
<reference evidence="1 2" key="1">
    <citation type="submission" date="2018-10" db="EMBL/GenBank/DDBJ databases">
        <title>Genomic Encyclopedia of Type Strains, Phase IV (KMG-IV): sequencing the most valuable type-strain genomes for metagenomic binning, comparative biology and taxonomic classification.</title>
        <authorList>
            <person name="Goeker M."/>
        </authorList>
    </citation>
    <scope>NUCLEOTIDE SEQUENCE [LARGE SCALE GENOMIC DNA]</scope>
    <source>
        <strain evidence="1 2">DSM 4734</strain>
    </source>
</reference>
<comment type="caution">
    <text evidence="1">The sequence shown here is derived from an EMBL/GenBank/DDBJ whole genome shotgun (WGS) entry which is preliminary data.</text>
</comment>
<dbReference type="RefSeq" id="WP_121210319.1">
    <property type="nucleotide sequence ID" value="NZ_RBIM01000002.1"/>
</dbReference>
<evidence type="ECO:0000313" key="1">
    <source>
        <dbReference type="EMBL" id="RKR03128.1"/>
    </source>
</evidence>
<evidence type="ECO:0000313" key="2">
    <source>
        <dbReference type="Proteomes" id="UP000273675"/>
    </source>
</evidence>
<evidence type="ECO:0008006" key="3">
    <source>
        <dbReference type="Google" id="ProtNLM"/>
    </source>
</evidence>
<dbReference type="AlphaFoldDB" id="A0A495DMG9"/>
<dbReference type="Gene3D" id="2.60.120.650">
    <property type="entry name" value="Cupin"/>
    <property type="match status" value="1"/>
</dbReference>
<gene>
    <name evidence="1" type="ORF">C7435_1076</name>
</gene>
<organism evidence="1 2">
    <name type="scientific">Maricaulis maris</name>
    <dbReference type="NCBI Taxonomy" id="74318"/>
    <lineage>
        <taxon>Bacteria</taxon>
        <taxon>Pseudomonadati</taxon>
        <taxon>Pseudomonadota</taxon>
        <taxon>Alphaproteobacteria</taxon>
        <taxon>Maricaulales</taxon>
        <taxon>Maricaulaceae</taxon>
        <taxon>Maricaulis</taxon>
    </lineage>
</organism>
<protein>
    <recommendedName>
        <fullName evidence="3">JmjC domain-containing protein</fullName>
    </recommendedName>
</protein>
<name>A0A495DMG9_9PROT</name>
<accession>A0A495DMG9</accession>
<dbReference type="Proteomes" id="UP000273675">
    <property type="component" value="Unassembled WGS sequence"/>
</dbReference>
<dbReference type="OrthoDB" id="7977346at2"/>
<dbReference type="EMBL" id="RBIM01000002">
    <property type="protein sequence ID" value="RKR03128.1"/>
    <property type="molecule type" value="Genomic_DNA"/>
</dbReference>
<sequence length="317" mass="36146">MRDTYMDQFGSTWSDDAKRKFRHEPMTVRHNYHEHHAFSDVALAALIERHPRDMIDFCTMGDDATDHDSWRAGDPGALSGLELIEAVRKGRLWINLRHAMDTDPEYRPIYDAMLADMKKADPSFRPLVAEAGILISSPSAQVFAHSDVSETMLWHMRGVKRFRTYPARLPYLNHDDVEGVLHKDKTEDIHFDPAWDKDAFTVDLHPGMATNWPLHGPHRIENQSGVNVSVPFEISTPQSRLQNSILYANGVLRRQFGYVPKETRTDGLGALMKRVLSFAVKLKFKLLGEPVRVMPKSERTFDIDPDAPDGFVNRQAA</sequence>